<comment type="caution">
    <text evidence="2">The sequence shown here is derived from an EMBL/GenBank/DDBJ whole genome shotgun (WGS) entry which is preliminary data.</text>
</comment>
<reference evidence="2" key="3">
    <citation type="journal article" date="2013" name="Nucleic Acids Res.">
        <title>The genome of Anopheles darlingi, the main neotropical malaria vector.</title>
        <authorList>
            <person name="Marinotti O."/>
            <person name="Cerqueira G.C."/>
            <person name="de Almeida L.G."/>
            <person name="Ferro M.I."/>
            <person name="Loreto E.L."/>
            <person name="Zaha A."/>
            <person name="Teixeira S.M."/>
            <person name="Wespiser A.R."/>
            <person name="Almeida E Silva A."/>
            <person name="Schlindwein A.D."/>
            <person name="Pacheco A.C."/>
            <person name="Silva A.L."/>
            <person name="Graveley B.R."/>
            <person name="Walenz B.P."/>
            <person name="Lima Bde A."/>
            <person name="Ribeiro C.A."/>
            <person name="Nunes-Silva C.G."/>
            <person name="de Carvalho C.R."/>
            <person name="Soares C.M."/>
            <person name="de Menezes C.B."/>
            <person name="Matiolli C."/>
            <person name="Caffrey D."/>
            <person name="Araujo D.A."/>
            <person name="de Oliveira D.M."/>
            <person name="Golenbock D."/>
            <person name="Grisard E.C."/>
            <person name="Fantinatti-Garboggini F."/>
            <person name="de Carvalho F.M."/>
            <person name="Barcellos F.G."/>
            <person name="Prosdocimi F."/>
            <person name="May G."/>
            <person name="Azevedo Junior G.M."/>
            <person name="Guimaraes G.M."/>
            <person name="Goldman G.H."/>
            <person name="Padilha I.Q."/>
            <person name="Batista Jda S."/>
            <person name="Ferro J.A."/>
            <person name="Ribeiro J.M."/>
            <person name="Fietto J.L."/>
            <person name="Dabbas K.M."/>
            <person name="Cerdeira L."/>
            <person name="Agnez-Lima L.F."/>
            <person name="Brocchi M."/>
            <person name="de Carvalho M.O."/>
            <person name="Teixeira Mde M."/>
            <person name="Diniz Maia Mde M."/>
            <person name="Goldman M.H."/>
            <person name="Cruz Schneider M.P."/>
            <person name="Felipe M.S."/>
            <person name="Hungria M."/>
            <person name="Nicolas M.F."/>
            <person name="Pereira M."/>
            <person name="Montes M.A."/>
            <person name="Cantao M.E."/>
            <person name="Vincentz M."/>
            <person name="Rafael M.S."/>
            <person name="Silverman N."/>
            <person name="Stoco P.H."/>
            <person name="Souza R.C."/>
            <person name="Vicentini R."/>
            <person name="Gazzinelli R.T."/>
            <person name="Neves Rde O."/>
            <person name="Silva R."/>
            <person name="Astolfi-Filho S."/>
            <person name="Maciel T.E."/>
            <person name="Urmenyi T.P."/>
            <person name="Tadei W.P."/>
            <person name="Camargo E.P."/>
            <person name="de Vasconcelos A.T."/>
        </authorList>
    </citation>
    <scope>NUCLEOTIDE SEQUENCE</scope>
</reference>
<accession>W5JCJ7</accession>
<dbReference type="EMBL" id="ADMH02001893">
    <property type="protein sequence ID" value="ETN60605.1"/>
    <property type="molecule type" value="Genomic_DNA"/>
</dbReference>
<dbReference type="InParanoid" id="W5JCJ7"/>
<reference evidence="2" key="2">
    <citation type="submission" date="2010-05" db="EMBL/GenBank/DDBJ databases">
        <authorList>
            <person name="Almeida L.G."/>
            <person name="Nicolas M.F."/>
            <person name="Souza R.C."/>
            <person name="Vasconcelos A.T.R."/>
        </authorList>
    </citation>
    <scope>NUCLEOTIDE SEQUENCE</scope>
</reference>
<reference evidence="2" key="1">
    <citation type="journal article" date="2010" name="BMC Genomics">
        <title>Combination of measures distinguishes pre-miRNAs from other stem-loops in the genome of the newly sequenced Anopheles darlingi.</title>
        <authorList>
            <person name="Mendes N.D."/>
            <person name="Freitas A.T."/>
            <person name="Vasconcelos A.T."/>
            <person name="Sagot M.F."/>
        </authorList>
    </citation>
    <scope>NUCLEOTIDE SEQUENCE</scope>
</reference>
<sequence>MFGEMSNGVRYWFESSNQLVNGDSHVSASLSGSSSSTIRARAEGFAIGALNSRLLVSKSLLRNSLQFVSKSREIVRVFDVGSSGNLRPGDKGAAGNDDHDDEDENRRRHHQELISSSSISISSGGGGGQK</sequence>
<protein>
    <submittedName>
        <fullName evidence="2">Uncharacterized protein</fullName>
    </submittedName>
</protein>
<feature type="region of interest" description="Disordered" evidence="1">
    <location>
        <begin position="81"/>
        <end position="130"/>
    </location>
</feature>
<proteinExistence type="predicted"/>
<name>W5JCJ7_ANODA</name>
<organism evidence="2">
    <name type="scientific">Anopheles darlingi</name>
    <name type="common">Mosquito</name>
    <dbReference type="NCBI Taxonomy" id="43151"/>
    <lineage>
        <taxon>Eukaryota</taxon>
        <taxon>Metazoa</taxon>
        <taxon>Ecdysozoa</taxon>
        <taxon>Arthropoda</taxon>
        <taxon>Hexapoda</taxon>
        <taxon>Insecta</taxon>
        <taxon>Pterygota</taxon>
        <taxon>Neoptera</taxon>
        <taxon>Endopterygota</taxon>
        <taxon>Diptera</taxon>
        <taxon>Nematocera</taxon>
        <taxon>Culicoidea</taxon>
        <taxon>Culicidae</taxon>
        <taxon>Anophelinae</taxon>
        <taxon>Anopheles</taxon>
    </lineage>
</organism>
<dbReference type="HOGENOM" id="CLU_1939855_0_0_1"/>
<evidence type="ECO:0000313" key="2">
    <source>
        <dbReference type="EMBL" id="ETN60605.1"/>
    </source>
</evidence>
<dbReference type="AlphaFoldDB" id="W5JCJ7"/>
<gene>
    <name evidence="2" type="ORF">AND_007765</name>
</gene>
<evidence type="ECO:0000256" key="1">
    <source>
        <dbReference type="SAM" id="MobiDB-lite"/>
    </source>
</evidence>